<dbReference type="EC" id="2.1.1.-" evidence="4"/>
<dbReference type="Pfam" id="PF01555">
    <property type="entry name" value="N6_N4_Mtase"/>
    <property type="match status" value="1"/>
</dbReference>
<feature type="region of interest" description="Disordered" evidence="5">
    <location>
        <begin position="351"/>
        <end position="376"/>
    </location>
</feature>
<dbReference type="InterPro" id="IPR029063">
    <property type="entry name" value="SAM-dependent_MTases_sf"/>
</dbReference>
<gene>
    <name evidence="7" type="ORF">F4692_000757</name>
</gene>
<accession>A0A7Y9KSB5</accession>
<dbReference type="InterPro" id="IPR003115">
    <property type="entry name" value="ParB_N"/>
</dbReference>
<evidence type="ECO:0000259" key="6">
    <source>
        <dbReference type="SMART" id="SM00470"/>
    </source>
</evidence>
<dbReference type="InterPro" id="IPR002941">
    <property type="entry name" value="DNA_methylase_N4/N6"/>
</dbReference>
<dbReference type="InterPro" id="IPR001091">
    <property type="entry name" value="RM_Methyltransferase"/>
</dbReference>
<dbReference type="Gene3D" id="3.40.50.150">
    <property type="entry name" value="Vaccinia Virus protein VP39"/>
    <property type="match status" value="1"/>
</dbReference>
<dbReference type="CDD" id="cd16404">
    <property type="entry name" value="pNOB8_ParB_N_like"/>
    <property type="match status" value="1"/>
</dbReference>
<feature type="region of interest" description="Disordered" evidence="5">
    <location>
        <begin position="1"/>
        <end position="23"/>
    </location>
</feature>
<dbReference type="SUPFAM" id="SSF110849">
    <property type="entry name" value="ParB/Sulfiredoxin"/>
    <property type="match status" value="1"/>
</dbReference>
<dbReference type="GO" id="GO:0008170">
    <property type="term" value="F:N-methyltransferase activity"/>
    <property type="evidence" value="ECO:0007669"/>
    <property type="project" value="InterPro"/>
</dbReference>
<dbReference type="Gene3D" id="1.10.10.2830">
    <property type="match status" value="1"/>
</dbReference>
<dbReference type="PANTHER" id="PTHR33375:SF1">
    <property type="entry name" value="CHROMOSOME-PARTITIONING PROTEIN PARB-RELATED"/>
    <property type="match status" value="1"/>
</dbReference>
<dbReference type="GO" id="GO:0003677">
    <property type="term" value="F:DNA binding"/>
    <property type="evidence" value="ECO:0007669"/>
    <property type="project" value="InterPro"/>
</dbReference>
<dbReference type="GO" id="GO:0032259">
    <property type="term" value="P:methylation"/>
    <property type="evidence" value="ECO:0007669"/>
    <property type="project" value="UniProtKB-KW"/>
</dbReference>
<keyword evidence="3 7" id="KW-0808">Transferase</keyword>
<dbReference type="GO" id="GO:0005694">
    <property type="term" value="C:chromosome"/>
    <property type="evidence" value="ECO:0007669"/>
    <property type="project" value="TreeGrafter"/>
</dbReference>
<name>A0A7Y9KSB5_9ACTN</name>
<dbReference type="EMBL" id="JACCBW010000001">
    <property type="protein sequence ID" value="NYE35653.1"/>
    <property type="molecule type" value="Genomic_DNA"/>
</dbReference>
<dbReference type="SMART" id="SM00470">
    <property type="entry name" value="ParB"/>
    <property type="match status" value="1"/>
</dbReference>
<dbReference type="AlphaFoldDB" id="A0A7Y9KSB5"/>
<evidence type="ECO:0000256" key="3">
    <source>
        <dbReference type="ARBA" id="ARBA00022679"/>
    </source>
</evidence>
<dbReference type="PANTHER" id="PTHR33375">
    <property type="entry name" value="CHROMOSOME-PARTITIONING PROTEIN PARB-RELATED"/>
    <property type="match status" value="1"/>
</dbReference>
<dbReference type="Proteomes" id="UP000549911">
    <property type="component" value="Unassembled WGS sequence"/>
</dbReference>
<dbReference type="RefSeq" id="WP_179618278.1">
    <property type="nucleotide sequence ID" value="NZ_JACCBW010000001.1"/>
</dbReference>
<feature type="region of interest" description="Disordered" evidence="5">
    <location>
        <begin position="136"/>
        <end position="169"/>
    </location>
</feature>
<dbReference type="GO" id="GO:0007059">
    <property type="term" value="P:chromosome segregation"/>
    <property type="evidence" value="ECO:0007669"/>
    <property type="project" value="TreeGrafter"/>
</dbReference>
<sequence>MTHAEGVARPGADAADTDHTDQPYQVMPALSGEEFDALKASLREHGCLVAIEYDEDGNVLDGHHRLRALRELGVTSHPRVIRAGLGSRSEKVAHALALNVHRRHLTPTQRSEAIMRLREAGWSVRRIASATGIPKSTVARDVQGSPERGPDAVVGDDGRTYKARKPKRPATVYVHSDHQHRTAQTALEHLGPEVPARTLDLRGLERLRRAKAAEDSRKALHDRPGTADLPGRVDIRHSDIADLDIPAGSVDLILTDPPYLQSDFATGGPWDLLGSRAATWLKPGGLLLAYCAHIHLARAINRLAPFEADGLGYWWTYAVTFPNANSGTQVWSRAITPSWRPVLAYRKAAGPSVPRYTSDPVAGDGKEKDSAHPWQQGTQEAATFIQRLTTPGDLIVDPFVGSGTVAIAALSLPGRRVIGADIEADYVALAQRRTAAAYAPLTSEA</sequence>
<evidence type="ECO:0000256" key="1">
    <source>
        <dbReference type="ARBA" id="ARBA00006594"/>
    </source>
</evidence>
<dbReference type="InterPro" id="IPR036086">
    <property type="entry name" value="ParB/Sulfiredoxin_sf"/>
</dbReference>
<reference evidence="7 8" key="2">
    <citation type="submission" date="2020-08" db="EMBL/GenBank/DDBJ databases">
        <title>The Agave Microbiome: Exploring the role of microbial communities in plant adaptations to desert environments.</title>
        <authorList>
            <person name="Partida-Martinez L.P."/>
        </authorList>
    </citation>
    <scope>NUCLEOTIDE SEQUENCE [LARGE SCALE GENOMIC DNA]</scope>
    <source>
        <strain evidence="7 8">AT2.17</strain>
    </source>
</reference>
<comment type="caution">
    <text evidence="7">The sequence shown here is derived from an EMBL/GenBank/DDBJ whole genome shotgun (WGS) entry which is preliminary data.</text>
</comment>
<dbReference type="PROSITE" id="PS00092">
    <property type="entry name" value="N6_MTASE"/>
    <property type="match status" value="1"/>
</dbReference>
<reference evidence="7 8" key="1">
    <citation type="submission" date="2020-07" db="EMBL/GenBank/DDBJ databases">
        <authorList>
            <person name="Partida-Martinez L."/>
            <person name="Huntemann M."/>
            <person name="Clum A."/>
            <person name="Wang J."/>
            <person name="Palaniappan K."/>
            <person name="Ritter S."/>
            <person name="Chen I.-M."/>
            <person name="Stamatis D."/>
            <person name="Reddy T."/>
            <person name="O'Malley R."/>
            <person name="Daum C."/>
            <person name="Shapiro N."/>
            <person name="Ivanova N."/>
            <person name="Kyrpides N."/>
            <person name="Woyke T."/>
        </authorList>
    </citation>
    <scope>NUCLEOTIDE SEQUENCE [LARGE SCALE GENOMIC DNA]</scope>
    <source>
        <strain evidence="7 8">AT2.17</strain>
    </source>
</reference>
<feature type="domain" description="ParB-like N-terminal" evidence="6">
    <location>
        <begin position="13"/>
        <end position="100"/>
    </location>
</feature>
<keyword evidence="2 7" id="KW-0489">Methyltransferase</keyword>
<evidence type="ECO:0000256" key="5">
    <source>
        <dbReference type="SAM" id="MobiDB-lite"/>
    </source>
</evidence>
<dbReference type="Gene3D" id="3.90.1530.10">
    <property type="entry name" value="Conserved hypothetical protein from pyrococcus furiosus pfu- 392566-001, ParB domain"/>
    <property type="match status" value="1"/>
</dbReference>
<dbReference type="PRINTS" id="PR00508">
    <property type="entry name" value="S21N4MTFRASE"/>
</dbReference>
<evidence type="ECO:0000256" key="4">
    <source>
        <dbReference type="RuleBase" id="RU362026"/>
    </source>
</evidence>
<dbReference type="CDD" id="cd02440">
    <property type="entry name" value="AdoMet_MTases"/>
    <property type="match status" value="2"/>
</dbReference>
<protein>
    <recommendedName>
        <fullName evidence="4">Methyltransferase</fullName>
        <ecNumber evidence="4">2.1.1.-</ecNumber>
    </recommendedName>
</protein>
<comment type="similarity">
    <text evidence="1 4">Belongs to the N(4)/N(6)-methyltransferase family.</text>
</comment>
<evidence type="ECO:0000313" key="7">
    <source>
        <dbReference type="EMBL" id="NYE35653.1"/>
    </source>
</evidence>
<keyword evidence="8" id="KW-1185">Reference proteome</keyword>
<organism evidence="7 8">
    <name type="scientific">Nocardioides cavernae</name>
    <dbReference type="NCBI Taxonomy" id="1921566"/>
    <lineage>
        <taxon>Bacteria</taxon>
        <taxon>Bacillati</taxon>
        <taxon>Actinomycetota</taxon>
        <taxon>Actinomycetes</taxon>
        <taxon>Propionibacteriales</taxon>
        <taxon>Nocardioidaceae</taxon>
        <taxon>Nocardioides</taxon>
    </lineage>
</organism>
<evidence type="ECO:0000313" key="8">
    <source>
        <dbReference type="Proteomes" id="UP000549911"/>
    </source>
</evidence>
<dbReference type="InterPro" id="IPR050336">
    <property type="entry name" value="Chromosome_partition/occlusion"/>
</dbReference>
<dbReference type="InterPro" id="IPR002052">
    <property type="entry name" value="DNA_methylase_N6_adenine_CS"/>
</dbReference>
<proteinExistence type="inferred from homology"/>
<dbReference type="GO" id="GO:0045881">
    <property type="term" value="P:positive regulation of sporulation resulting in formation of a cellular spore"/>
    <property type="evidence" value="ECO:0007669"/>
    <property type="project" value="TreeGrafter"/>
</dbReference>
<dbReference type="SUPFAM" id="SSF53335">
    <property type="entry name" value="S-adenosyl-L-methionine-dependent methyltransferases"/>
    <property type="match status" value="1"/>
</dbReference>
<evidence type="ECO:0000256" key="2">
    <source>
        <dbReference type="ARBA" id="ARBA00022603"/>
    </source>
</evidence>